<keyword evidence="11 14" id="KW-1133">Transmembrane helix</keyword>
<dbReference type="InterPro" id="IPR003661">
    <property type="entry name" value="HisK_dim/P_dom"/>
</dbReference>
<comment type="catalytic activity">
    <reaction evidence="1">
        <text>ATP + protein L-histidine = ADP + protein N-phospho-L-histidine.</text>
        <dbReference type="EC" id="2.7.13.3"/>
    </reaction>
</comment>
<evidence type="ECO:0000256" key="14">
    <source>
        <dbReference type="SAM" id="Phobius"/>
    </source>
</evidence>
<evidence type="ECO:0000256" key="12">
    <source>
        <dbReference type="ARBA" id="ARBA00023012"/>
    </source>
</evidence>
<evidence type="ECO:0000313" key="16">
    <source>
        <dbReference type="EMBL" id="OIQ51482.1"/>
    </source>
</evidence>
<evidence type="ECO:0000259" key="15">
    <source>
        <dbReference type="PROSITE" id="PS50109"/>
    </source>
</evidence>
<evidence type="ECO:0000256" key="9">
    <source>
        <dbReference type="ARBA" id="ARBA00022777"/>
    </source>
</evidence>
<dbReference type="Gene3D" id="1.10.287.130">
    <property type="match status" value="1"/>
</dbReference>
<dbReference type="Pfam" id="PF00512">
    <property type="entry name" value="HisKA"/>
    <property type="match status" value="1"/>
</dbReference>
<evidence type="ECO:0000256" key="8">
    <source>
        <dbReference type="ARBA" id="ARBA00022741"/>
    </source>
</evidence>
<accession>A0A1J5MZQ9</accession>
<comment type="subcellular location">
    <subcellularLocation>
        <location evidence="2">Cell membrane</location>
        <topology evidence="2">Multi-pass membrane protein</topology>
    </subcellularLocation>
</comment>
<dbReference type="EC" id="2.7.13.3" evidence="3"/>
<reference evidence="16 17" key="1">
    <citation type="submission" date="2015-09" db="EMBL/GenBank/DDBJ databases">
        <title>Genome of Desulfovibrio dechloracetivorans BerOc1, a mercury methylating strain isolated from highly hydrocarbons and metals contaminated coastal sediments.</title>
        <authorList>
            <person name="Goni Urriza M."/>
            <person name="Gassie C."/>
            <person name="Bouchez O."/>
            <person name="Klopp C."/>
            <person name="Ranchou-Peyruse A."/>
            <person name="Remy G."/>
        </authorList>
    </citation>
    <scope>NUCLEOTIDE SEQUENCE [LARGE SCALE GENOMIC DNA]</scope>
    <source>
        <strain evidence="16 17">BerOc1</strain>
    </source>
</reference>
<keyword evidence="5" id="KW-0597">Phosphoprotein</keyword>
<evidence type="ECO:0000313" key="17">
    <source>
        <dbReference type="Proteomes" id="UP000181901"/>
    </source>
</evidence>
<dbReference type="Gene3D" id="3.30.565.10">
    <property type="entry name" value="Histidine kinase-like ATPase, C-terminal domain"/>
    <property type="match status" value="1"/>
</dbReference>
<dbReference type="PRINTS" id="PR00344">
    <property type="entry name" value="BCTRLSENSOR"/>
</dbReference>
<feature type="domain" description="Histidine kinase" evidence="15">
    <location>
        <begin position="340"/>
        <end position="557"/>
    </location>
</feature>
<dbReference type="GO" id="GO:0005524">
    <property type="term" value="F:ATP binding"/>
    <property type="evidence" value="ECO:0007669"/>
    <property type="project" value="UniProtKB-KW"/>
</dbReference>
<keyword evidence="4" id="KW-1003">Cell membrane</keyword>
<keyword evidence="13 14" id="KW-0472">Membrane</keyword>
<comment type="caution">
    <text evidence="16">The sequence shown here is derived from an EMBL/GenBank/DDBJ whole genome shotgun (WGS) entry which is preliminary data.</text>
</comment>
<evidence type="ECO:0000256" key="7">
    <source>
        <dbReference type="ARBA" id="ARBA00022692"/>
    </source>
</evidence>
<evidence type="ECO:0000256" key="6">
    <source>
        <dbReference type="ARBA" id="ARBA00022679"/>
    </source>
</evidence>
<keyword evidence="8" id="KW-0547">Nucleotide-binding</keyword>
<dbReference type="EMBL" id="LKAQ01000004">
    <property type="protein sequence ID" value="OIQ51482.1"/>
    <property type="molecule type" value="Genomic_DNA"/>
</dbReference>
<dbReference type="Proteomes" id="UP000181901">
    <property type="component" value="Unassembled WGS sequence"/>
</dbReference>
<dbReference type="Pfam" id="PF02518">
    <property type="entry name" value="HATPase_c"/>
    <property type="match status" value="1"/>
</dbReference>
<proteinExistence type="predicted"/>
<dbReference type="Gene3D" id="3.30.450.20">
    <property type="entry name" value="PAS domain"/>
    <property type="match status" value="1"/>
</dbReference>
<dbReference type="RefSeq" id="WP_071546962.1">
    <property type="nucleotide sequence ID" value="NZ_LKAQ01000004.1"/>
</dbReference>
<dbReference type="GO" id="GO:0000155">
    <property type="term" value="F:phosphorelay sensor kinase activity"/>
    <property type="evidence" value="ECO:0007669"/>
    <property type="project" value="InterPro"/>
</dbReference>
<dbReference type="GO" id="GO:0005886">
    <property type="term" value="C:plasma membrane"/>
    <property type="evidence" value="ECO:0007669"/>
    <property type="project" value="UniProtKB-SubCell"/>
</dbReference>
<dbReference type="SUPFAM" id="SSF47384">
    <property type="entry name" value="Homodimeric domain of signal transducing histidine kinase"/>
    <property type="match status" value="1"/>
</dbReference>
<keyword evidence="6 16" id="KW-0808">Transferase</keyword>
<keyword evidence="7 14" id="KW-0812">Transmembrane</keyword>
<feature type="transmembrane region" description="Helical" evidence="14">
    <location>
        <begin position="16"/>
        <end position="36"/>
    </location>
</feature>
<dbReference type="CDD" id="cd00082">
    <property type="entry name" value="HisKA"/>
    <property type="match status" value="1"/>
</dbReference>
<dbReference type="SUPFAM" id="SSF55874">
    <property type="entry name" value="ATPase domain of HSP90 chaperone/DNA topoisomerase II/histidine kinase"/>
    <property type="match status" value="1"/>
</dbReference>
<sequence>MHPEKKSSYDNLSRNLSLTVITVSFAPLILVGGLIFHQFRSIYTEKVFAHLAEVVDKHAADINTFLRDKLTEVQYVSRTSSFDHLATSSHLAMALRGMQQQYGRIFVDLGVVDSHGRQVAYAGPFSLLGADYSGADWFRNSKESDAIISDVFEGLRQSPHFIISVSQGRGEARWTLRATIDFLAFSYLVQNIRIGETGFAYILNSRGVYQTRPRDERNQDLELTPRRQLGRVGSLAGVSIFESVDREGDAYVTVTAPIKGGEWQLVYQQKSSDAFSAMTRTELVTLGIFLIGGLAIVVMALLISRKLVVRFQAIDQESELMSKQIVETGKLAAIGELAAGIAHEINNPVAIMIEEAGWVSDLMEDEGGELPSYAEIQRALTQVGNQGRRCKDITHKLLSFARQSDSRATEMSVPEFIREVVDISMQQARFAQVEFDLDLDETMPRISASATELQQVLLNLVNNAIQAMEPEGGRLSIGCAMDEGQAAITVADTGPGIPAANLGRIFDPFFTTKPVGKGSGLGLSICFGIIHQMGGEIDVESTVGRGTRFTIRLPVPPPARQPETRQEMRHD</sequence>
<evidence type="ECO:0000256" key="5">
    <source>
        <dbReference type="ARBA" id="ARBA00022553"/>
    </source>
</evidence>
<keyword evidence="17" id="KW-1185">Reference proteome</keyword>
<evidence type="ECO:0000256" key="3">
    <source>
        <dbReference type="ARBA" id="ARBA00012438"/>
    </source>
</evidence>
<dbReference type="InterPro" id="IPR033479">
    <property type="entry name" value="dCache_1"/>
</dbReference>
<dbReference type="AlphaFoldDB" id="A0A1J5MZQ9"/>
<dbReference type="InterPro" id="IPR004358">
    <property type="entry name" value="Sig_transdc_His_kin-like_C"/>
</dbReference>
<keyword evidence="12" id="KW-0902">Two-component regulatory system</keyword>
<keyword evidence="10" id="KW-0067">ATP-binding</keyword>
<evidence type="ECO:0000256" key="11">
    <source>
        <dbReference type="ARBA" id="ARBA00022989"/>
    </source>
</evidence>
<dbReference type="SMART" id="SM00388">
    <property type="entry name" value="HisKA"/>
    <property type="match status" value="1"/>
</dbReference>
<evidence type="ECO:0000256" key="10">
    <source>
        <dbReference type="ARBA" id="ARBA00022840"/>
    </source>
</evidence>
<dbReference type="PANTHER" id="PTHR43065">
    <property type="entry name" value="SENSOR HISTIDINE KINASE"/>
    <property type="match status" value="1"/>
</dbReference>
<dbReference type="Pfam" id="PF02743">
    <property type="entry name" value="dCache_1"/>
    <property type="match status" value="1"/>
</dbReference>
<dbReference type="SMART" id="SM00387">
    <property type="entry name" value="HATPase_c"/>
    <property type="match status" value="1"/>
</dbReference>
<dbReference type="InterPro" id="IPR003594">
    <property type="entry name" value="HATPase_dom"/>
</dbReference>
<name>A0A1J5MZQ9_9BACT</name>
<dbReference type="InterPro" id="IPR036097">
    <property type="entry name" value="HisK_dim/P_sf"/>
</dbReference>
<dbReference type="PANTHER" id="PTHR43065:SF10">
    <property type="entry name" value="PEROXIDE STRESS-ACTIVATED HISTIDINE KINASE MAK3"/>
    <property type="match status" value="1"/>
</dbReference>
<evidence type="ECO:0000256" key="1">
    <source>
        <dbReference type="ARBA" id="ARBA00000085"/>
    </source>
</evidence>
<feature type="transmembrane region" description="Helical" evidence="14">
    <location>
        <begin position="283"/>
        <end position="303"/>
    </location>
</feature>
<protein>
    <recommendedName>
        <fullName evidence="3">histidine kinase</fullName>
        <ecNumber evidence="3">2.7.13.3</ecNumber>
    </recommendedName>
</protein>
<dbReference type="InterPro" id="IPR005467">
    <property type="entry name" value="His_kinase_dom"/>
</dbReference>
<evidence type="ECO:0000256" key="13">
    <source>
        <dbReference type="ARBA" id="ARBA00023136"/>
    </source>
</evidence>
<keyword evidence="9 16" id="KW-0418">Kinase</keyword>
<gene>
    <name evidence="16" type="primary">kinE_5</name>
    <name evidence="16" type="ORF">BerOc1_03435</name>
</gene>
<evidence type="ECO:0000256" key="4">
    <source>
        <dbReference type="ARBA" id="ARBA00022475"/>
    </source>
</evidence>
<evidence type="ECO:0000256" key="2">
    <source>
        <dbReference type="ARBA" id="ARBA00004651"/>
    </source>
</evidence>
<organism evidence="16 17">
    <name type="scientific">Pseudodesulfovibrio hydrargyri</name>
    <dbReference type="NCBI Taxonomy" id="2125990"/>
    <lineage>
        <taxon>Bacteria</taxon>
        <taxon>Pseudomonadati</taxon>
        <taxon>Thermodesulfobacteriota</taxon>
        <taxon>Desulfovibrionia</taxon>
        <taxon>Desulfovibrionales</taxon>
        <taxon>Desulfovibrionaceae</taxon>
    </lineage>
</organism>
<dbReference type="OrthoDB" id="9777714at2"/>
<dbReference type="PROSITE" id="PS50109">
    <property type="entry name" value="HIS_KIN"/>
    <property type="match status" value="1"/>
</dbReference>
<dbReference type="InterPro" id="IPR036890">
    <property type="entry name" value="HATPase_C_sf"/>
</dbReference>